<dbReference type="Gene3D" id="3.40.50.720">
    <property type="entry name" value="NAD(P)-binding Rossmann-like Domain"/>
    <property type="match status" value="2"/>
</dbReference>
<protein>
    <submittedName>
        <fullName evidence="7">D-3-phosphoglycerate dehydrogenase</fullName>
    </submittedName>
</protein>
<dbReference type="STRING" id="1073327.SAMN04488108_3464"/>
<dbReference type="RefSeq" id="WP_073573063.1">
    <property type="nucleotide sequence ID" value="NZ_FRXN01000005.1"/>
</dbReference>
<dbReference type="Pfam" id="PF00389">
    <property type="entry name" value="2-Hacid_dh"/>
    <property type="match status" value="1"/>
</dbReference>
<dbReference type="EMBL" id="FRXN01000005">
    <property type="protein sequence ID" value="SHO64458.1"/>
    <property type="molecule type" value="Genomic_DNA"/>
</dbReference>
<dbReference type="InterPro" id="IPR006139">
    <property type="entry name" value="D-isomer_2_OHA_DH_cat_dom"/>
</dbReference>
<dbReference type="InterPro" id="IPR036291">
    <property type="entry name" value="NAD(P)-bd_dom_sf"/>
</dbReference>
<evidence type="ECO:0000259" key="6">
    <source>
        <dbReference type="Pfam" id="PF02826"/>
    </source>
</evidence>
<evidence type="ECO:0000256" key="3">
    <source>
        <dbReference type="ARBA" id="ARBA00023027"/>
    </source>
</evidence>
<feature type="domain" description="D-isomer specific 2-hydroxyacid dehydrogenase NAD-binding" evidence="6">
    <location>
        <begin position="107"/>
        <end position="286"/>
    </location>
</feature>
<name>A0A1M7ZHU0_9BACT</name>
<dbReference type="GO" id="GO:0016616">
    <property type="term" value="F:oxidoreductase activity, acting on the CH-OH group of donors, NAD or NADP as acceptor"/>
    <property type="evidence" value="ECO:0007669"/>
    <property type="project" value="InterPro"/>
</dbReference>
<keyword evidence="2 4" id="KW-0560">Oxidoreductase</keyword>
<dbReference type="Proteomes" id="UP000184609">
    <property type="component" value="Unassembled WGS sequence"/>
</dbReference>
<organism evidence="7 8">
    <name type="scientific">Algoriphagus zhangzhouensis</name>
    <dbReference type="NCBI Taxonomy" id="1073327"/>
    <lineage>
        <taxon>Bacteria</taxon>
        <taxon>Pseudomonadati</taxon>
        <taxon>Bacteroidota</taxon>
        <taxon>Cytophagia</taxon>
        <taxon>Cytophagales</taxon>
        <taxon>Cyclobacteriaceae</taxon>
        <taxon>Algoriphagus</taxon>
    </lineage>
</organism>
<dbReference type="AlphaFoldDB" id="A0A1M7ZHU0"/>
<dbReference type="SUPFAM" id="SSF52283">
    <property type="entry name" value="Formate/glycerate dehydrogenase catalytic domain-like"/>
    <property type="match status" value="1"/>
</dbReference>
<keyword evidence="8" id="KW-1185">Reference proteome</keyword>
<dbReference type="InterPro" id="IPR050857">
    <property type="entry name" value="D-2-hydroxyacid_DH"/>
</dbReference>
<reference evidence="8" key="1">
    <citation type="submission" date="2016-12" db="EMBL/GenBank/DDBJ databases">
        <authorList>
            <person name="Varghese N."/>
            <person name="Submissions S."/>
        </authorList>
    </citation>
    <scope>NUCLEOTIDE SEQUENCE [LARGE SCALE GENOMIC DNA]</scope>
    <source>
        <strain evidence="8">DSM 25035</strain>
    </source>
</reference>
<sequence>MNIHLLESDRFSDVGYQVLAGLGPVSKGMDLISLKKADVLFVRLAHKIDSDFIKTNCPNVKYVLSPTTGHDHLDLNFFKENGIQLISLFGETEFLDSIPSTAEHTWALLLGLIRKLPSASSHAISEKWNRDLFIGNTLRGKTIGLLGYGRVGRQVANFALAFGMKVKAFDLESKYYPAEIVGHDNFEAFAESLDILSIHIPMNAKNRLWLNGDRLEMLKSGVKIINTSRGGIWDEEYLATLIKNGHVSGVATDVLADETNPEILPDNPLMKLARLEYSVLITPHIAGACFETMHSTEEFVVQKLVDTLKLG</sequence>
<evidence type="ECO:0000313" key="7">
    <source>
        <dbReference type="EMBL" id="SHO64458.1"/>
    </source>
</evidence>
<dbReference type="SUPFAM" id="SSF51735">
    <property type="entry name" value="NAD(P)-binding Rossmann-fold domains"/>
    <property type="match status" value="1"/>
</dbReference>
<evidence type="ECO:0000256" key="4">
    <source>
        <dbReference type="RuleBase" id="RU003719"/>
    </source>
</evidence>
<dbReference type="OrthoDB" id="1522997at2"/>
<keyword evidence="3" id="KW-0520">NAD</keyword>
<comment type="similarity">
    <text evidence="1 4">Belongs to the D-isomer specific 2-hydroxyacid dehydrogenase family.</text>
</comment>
<evidence type="ECO:0000259" key="5">
    <source>
        <dbReference type="Pfam" id="PF00389"/>
    </source>
</evidence>
<evidence type="ECO:0000256" key="1">
    <source>
        <dbReference type="ARBA" id="ARBA00005854"/>
    </source>
</evidence>
<accession>A0A1M7ZHU0</accession>
<proteinExistence type="inferred from homology"/>
<feature type="domain" description="D-isomer specific 2-hydroxyacid dehydrogenase catalytic" evidence="5">
    <location>
        <begin position="34"/>
        <end position="287"/>
    </location>
</feature>
<dbReference type="InterPro" id="IPR006140">
    <property type="entry name" value="D-isomer_DH_NAD-bd"/>
</dbReference>
<dbReference type="GO" id="GO:0051287">
    <property type="term" value="F:NAD binding"/>
    <property type="evidence" value="ECO:0007669"/>
    <property type="project" value="InterPro"/>
</dbReference>
<evidence type="ECO:0000256" key="2">
    <source>
        <dbReference type="ARBA" id="ARBA00023002"/>
    </source>
</evidence>
<gene>
    <name evidence="7" type="ORF">SAMN04488108_3464</name>
</gene>
<dbReference type="PANTHER" id="PTHR42789">
    <property type="entry name" value="D-ISOMER SPECIFIC 2-HYDROXYACID DEHYDROGENASE FAMILY PROTEIN (AFU_ORTHOLOGUE AFUA_6G10090)"/>
    <property type="match status" value="1"/>
</dbReference>
<evidence type="ECO:0000313" key="8">
    <source>
        <dbReference type="Proteomes" id="UP000184609"/>
    </source>
</evidence>
<dbReference type="PANTHER" id="PTHR42789:SF1">
    <property type="entry name" value="D-ISOMER SPECIFIC 2-HYDROXYACID DEHYDROGENASE FAMILY PROTEIN (AFU_ORTHOLOGUE AFUA_6G10090)"/>
    <property type="match status" value="1"/>
</dbReference>
<dbReference type="Pfam" id="PF02826">
    <property type="entry name" value="2-Hacid_dh_C"/>
    <property type="match status" value="1"/>
</dbReference>